<keyword evidence="4 8" id="KW-0195">Cyclin</keyword>
<evidence type="ECO:0000259" key="11">
    <source>
        <dbReference type="SMART" id="SM01332"/>
    </source>
</evidence>
<keyword evidence="3" id="KW-0132">Cell division</keyword>
<dbReference type="PIRSF" id="PIRSF001771">
    <property type="entry name" value="Cyclin_A_B_D_E"/>
    <property type="match status" value="1"/>
</dbReference>
<evidence type="ECO:0000256" key="9">
    <source>
        <dbReference type="SAM" id="MobiDB-lite"/>
    </source>
</evidence>
<evidence type="ECO:0000313" key="13">
    <source>
        <dbReference type="Proteomes" id="UP001153269"/>
    </source>
</evidence>
<dbReference type="InterPro" id="IPR013763">
    <property type="entry name" value="Cyclin-like_dom"/>
</dbReference>
<name>A0A9N7YP60_PLEPL</name>
<dbReference type="SMART" id="SM01332">
    <property type="entry name" value="Cyclin_C"/>
    <property type="match status" value="1"/>
</dbReference>
<keyword evidence="13" id="KW-1185">Reference proteome</keyword>
<dbReference type="CDD" id="cd20508">
    <property type="entry name" value="CYCLIN_CCNB3_rpt1"/>
    <property type="match status" value="1"/>
</dbReference>
<feature type="region of interest" description="Disordered" evidence="9">
    <location>
        <begin position="17"/>
        <end position="77"/>
    </location>
</feature>
<comment type="subunit">
    <text evidence="6">Interacts with the CDK1 protein kinase to form a serine/threonine kinase holoenzyme complex also known as maturation promoting factor (MPF). The cyclin subunit imparts substrate specificity to the complex.</text>
</comment>
<feature type="domain" description="Cyclin C-terminal" evidence="11">
    <location>
        <begin position="398"/>
        <end position="514"/>
    </location>
</feature>
<evidence type="ECO:0000256" key="5">
    <source>
        <dbReference type="ARBA" id="ARBA00023306"/>
    </source>
</evidence>
<proteinExistence type="inferred from homology"/>
<evidence type="ECO:0000256" key="8">
    <source>
        <dbReference type="RuleBase" id="RU000383"/>
    </source>
</evidence>
<keyword evidence="5" id="KW-0131">Cell cycle</keyword>
<dbReference type="FunFam" id="1.10.472.10:FF:000001">
    <property type="entry name" value="G2/mitotic-specific cyclin"/>
    <property type="match status" value="1"/>
</dbReference>
<dbReference type="InterPro" id="IPR006671">
    <property type="entry name" value="Cyclin_N"/>
</dbReference>
<feature type="domain" description="Cyclin-like" evidence="10">
    <location>
        <begin position="305"/>
        <end position="389"/>
    </location>
</feature>
<evidence type="ECO:0000256" key="4">
    <source>
        <dbReference type="ARBA" id="ARBA00023127"/>
    </source>
</evidence>
<dbReference type="Pfam" id="PF00134">
    <property type="entry name" value="Cyclin_N"/>
    <property type="match status" value="1"/>
</dbReference>
<dbReference type="InterPro" id="IPR036915">
    <property type="entry name" value="Cyclin-like_sf"/>
</dbReference>
<feature type="region of interest" description="Disordered" evidence="9">
    <location>
        <begin position="137"/>
        <end position="232"/>
    </location>
</feature>
<sequence length="525" mass="58714">MQYFSCKAAYQFPVPATHRRETEHAETMPIPRGKKSSVSAGTRIPKLTSTSSENQEEGPQVKRSSSPPHGAPKKRTAFIDITNSVWTTDLRSENLAAPSTLCNKKRASLARRIRVYKLQCFRIKASQPLEIAPAVKPPGASGLVLPRPGGTSRVVPRPRLENAHKVHISLPGRKKDPTKSAVKKSSSSSAALKKLANLKKSSSVSSEEGTAEKEKTEEVKPGEEETPEDAAAPVEELVAAAPPVVREVPAEFDIDSENSEDTYMCPEYAKEIFDYLKRREEKFILCNYMPSQPSLNPEMRAILIDWLVEVQENFELYHETLYLAVKMTDHYLSQTPVHREMLQLVGSTAMLIASKFEERSPPCVDDFLYICDDAYKREELISMEAGILQTLSFDINIPIPYRFLRRYAKCVSAGMDTLTLARYFCEMSLMDMELIPERGSLLASACLLVALVTRDLGGWAPILQFHSGYQTSDLAPVVRKLHAMLVAPPDDKLKAIRNKYAHKVFFEVASLPVVDMDILEKVLLQ</sequence>
<evidence type="ECO:0000256" key="6">
    <source>
        <dbReference type="ARBA" id="ARBA00025821"/>
    </source>
</evidence>
<comment type="similarity">
    <text evidence="2">Belongs to the cyclin family. Cyclin AB subfamily.</text>
</comment>
<dbReference type="AlphaFoldDB" id="A0A9N7YP60"/>
<dbReference type="GO" id="GO:0016538">
    <property type="term" value="F:cyclin-dependent protein serine/threonine kinase regulator activity"/>
    <property type="evidence" value="ECO:0007669"/>
    <property type="project" value="InterPro"/>
</dbReference>
<protein>
    <recommendedName>
        <fullName evidence="7">G2/mitotic-specific cyclin-B2</fullName>
    </recommendedName>
</protein>
<dbReference type="Gene3D" id="1.10.472.10">
    <property type="entry name" value="Cyclin-like"/>
    <property type="match status" value="2"/>
</dbReference>
<dbReference type="InterPro" id="IPR039361">
    <property type="entry name" value="Cyclin"/>
</dbReference>
<reference evidence="12" key="1">
    <citation type="submission" date="2020-03" db="EMBL/GenBank/DDBJ databases">
        <authorList>
            <person name="Weist P."/>
        </authorList>
    </citation>
    <scope>NUCLEOTIDE SEQUENCE</scope>
</reference>
<feature type="compositionally biased region" description="Basic and acidic residues" evidence="9">
    <location>
        <begin position="210"/>
        <end position="223"/>
    </location>
</feature>
<dbReference type="FunFam" id="1.10.472.10:FF:000005">
    <property type="entry name" value="G2/mitotic-specific cyclin B"/>
    <property type="match status" value="1"/>
</dbReference>
<gene>
    <name evidence="12" type="ORF">PLEPLA_LOCUS22389</name>
</gene>
<dbReference type="EMBL" id="CADEAL010001654">
    <property type="protein sequence ID" value="CAB1434337.1"/>
    <property type="molecule type" value="Genomic_DNA"/>
</dbReference>
<organism evidence="12 13">
    <name type="scientific">Pleuronectes platessa</name>
    <name type="common">European plaice</name>
    <dbReference type="NCBI Taxonomy" id="8262"/>
    <lineage>
        <taxon>Eukaryota</taxon>
        <taxon>Metazoa</taxon>
        <taxon>Chordata</taxon>
        <taxon>Craniata</taxon>
        <taxon>Vertebrata</taxon>
        <taxon>Euteleostomi</taxon>
        <taxon>Actinopterygii</taxon>
        <taxon>Neopterygii</taxon>
        <taxon>Teleostei</taxon>
        <taxon>Neoteleostei</taxon>
        <taxon>Acanthomorphata</taxon>
        <taxon>Carangaria</taxon>
        <taxon>Pleuronectiformes</taxon>
        <taxon>Pleuronectoidei</taxon>
        <taxon>Pleuronectidae</taxon>
        <taxon>Pleuronectes</taxon>
    </lineage>
</organism>
<comment type="caution">
    <text evidence="12">The sequence shown here is derived from an EMBL/GenBank/DDBJ whole genome shotgun (WGS) entry which is preliminary data.</text>
</comment>
<feature type="compositionally biased region" description="Low complexity" evidence="9">
    <location>
        <begin position="179"/>
        <end position="208"/>
    </location>
</feature>
<evidence type="ECO:0000259" key="10">
    <source>
        <dbReference type="SMART" id="SM00385"/>
    </source>
</evidence>
<dbReference type="GO" id="GO:0051301">
    <property type="term" value="P:cell division"/>
    <property type="evidence" value="ECO:0007669"/>
    <property type="project" value="UniProtKB-KW"/>
</dbReference>
<dbReference type="Pfam" id="PF02984">
    <property type="entry name" value="Cyclin_C"/>
    <property type="match status" value="1"/>
</dbReference>
<evidence type="ECO:0000256" key="1">
    <source>
        <dbReference type="ARBA" id="ARBA00003222"/>
    </source>
</evidence>
<comment type="function">
    <text evidence="1">Essential for the control of the cell cycle at the G2/M (mitosis) transition.</text>
</comment>
<dbReference type="SMART" id="SM00385">
    <property type="entry name" value="CYCLIN"/>
    <property type="match status" value="2"/>
</dbReference>
<evidence type="ECO:0000256" key="3">
    <source>
        <dbReference type="ARBA" id="ARBA00022618"/>
    </source>
</evidence>
<accession>A0A9N7YP60</accession>
<dbReference type="InterPro" id="IPR046965">
    <property type="entry name" value="Cyclin_A/B-like"/>
</dbReference>
<dbReference type="InterPro" id="IPR004367">
    <property type="entry name" value="Cyclin_C-dom"/>
</dbReference>
<dbReference type="SUPFAM" id="SSF47954">
    <property type="entry name" value="Cyclin-like"/>
    <property type="match status" value="2"/>
</dbReference>
<dbReference type="CDD" id="cd20510">
    <property type="entry name" value="CYCLIN_CCNB3_rpt2"/>
    <property type="match status" value="1"/>
</dbReference>
<evidence type="ECO:0000256" key="2">
    <source>
        <dbReference type="ARBA" id="ARBA00006955"/>
    </source>
</evidence>
<evidence type="ECO:0000313" key="12">
    <source>
        <dbReference type="EMBL" id="CAB1434337.1"/>
    </source>
</evidence>
<evidence type="ECO:0000256" key="7">
    <source>
        <dbReference type="ARBA" id="ARBA00040980"/>
    </source>
</evidence>
<dbReference type="GO" id="GO:0044772">
    <property type="term" value="P:mitotic cell cycle phase transition"/>
    <property type="evidence" value="ECO:0007669"/>
    <property type="project" value="InterPro"/>
</dbReference>
<dbReference type="PANTHER" id="PTHR10177">
    <property type="entry name" value="CYCLINS"/>
    <property type="match status" value="1"/>
</dbReference>
<dbReference type="Proteomes" id="UP001153269">
    <property type="component" value="Unassembled WGS sequence"/>
</dbReference>
<feature type="domain" description="Cyclin-like" evidence="10">
    <location>
        <begin position="402"/>
        <end position="483"/>
    </location>
</feature>